<name>A0ACA9LCX0_9GLOM</name>
<comment type="caution">
    <text evidence="1">The sequence shown here is derived from an EMBL/GenBank/DDBJ whole genome shotgun (WGS) entry which is preliminary data.</text>
</comment>
<evidence type="ECO:0000313" key="2">
    <source>
        <dbReference type="Proteomes" id="UP000789860"/>
    </source>
</evidence>
<accession>A0ACA9LCX0</accession>
<evidence type="ECO:0000313" key="1">
    <source>
        <dbReference type="EMBL" id="CAG8521529.1"/>
    </source>
</evidence>
<keyword evidence="2" id="KW-1185">Reference proteome</keyword>
<dbReference type="EMBL" id="CAJVPM010005224">
    <property type="protein sequence ID" value="CAG8521529.1"/>
    <property type="molecule type" value="Genomic_DNA"/>
</dbReference>
<dbReference type="Proteomes" id="UP000789860">
    <property type="component" value="Unassembled WGS sequence"/>
</dbReference>
<gene>
    <name evidence="1" type="ORF">SCALOS_LOCUS4088</name>
</gene>
<reference evidence="1" key="1">
    <citation type="submission" date="2021-06" db="EMBL/GenBank/DDBJ databases">
        <authorList>
            <person name="Kallberg Y."/>
            <person name="Tangrot J."/>
            <person name="Rosling A."/>
        </authorList>
    </citation>
    <scope>NUCLEOTIDE SEQUENCE</scope>
    <source>
        <strain evidence="1">AU212A</strain>
    </source>
</reference>
<organism evidence="1 2">
    <name type="scientific">Scutellospora calospora</name>
    <dbReference type="NCBI Taxonomy" id="85575"/>
    <lineage>
        <taxon>Eukaryota</taxon>
        <taxon>Fungi</taxon>
        <taxon>Fungi incertae sedis</taxon>
        <taxon>Mucoromycota</taxon>
        <taxon>Glomeromycotina</taxon>
        <taxon>Glomeromycetes</taxon>
        <taxon>Diversisporales</taxon>
        <taxon>Gigasporaceae</taxon>
        <taxon>Scutellospora</taxon>
    </lineage>
</organism>
<sequence length="843" mass="91654">FGFANQFNGAHDDLMATSCGSPCYAAPELVISEGLYVGSAVDIWSCGVILYAMLSGYLPFDDDPSNPDGDNINLLYKYIINTPLAANPMNSLVSQDAYIHSGVSISNNFLTPDYVVEQKNDASGNITVKRHTIQVEYEYPDNNVEGYIDYPDEDFQFVDGTRLGSTIVPVATSDMILAEEQEEILINDYDTSKNDTSQNHLAATSSSKTDKHFSITSTASGNSDKSSGPGSTPPGTPSTTTRNSANAGTGLFTLFESDPNNISQLKDKTPRINNVNSNLVLPPPNDNFQPDLQKNSSPTPKKRDAPRTRPVTVHGPPSGSQDFLSMVPGYKQTSKNASSNDQISSQNNNVNSLKPKIPPVTTPPTIPLPAIPDRHDSLTSVNQKKQKIPSSEKINQYTENVPSPIENGSLITNNIINSDLNEESNSINSKTQPLQSTQLPPPSQNVDIQSDTASDSTSLMDDGSDSRSKRGGKRKALSLMVESFKGPTSHSTHSVATSNNVQTKDKRKTLGSGTPSSSSSAAKKVMDWFRRKSLVKDPITTHNSTKIPKVDKTGTTNGEISAIRSKSKSKRQKNNPALVVTQPNSSTNSPSSSRQSTMSSFNNVDTKLRLHHGAVDNQALTERPPYEIFIVIKQTLVSMGIEIKREGEFKVRCVRRKKKVVDNKSSAKDKSSKIKDTLTISEGSESVLDLTVEKKRRKYSAGPFKTLLRRTSSNNTNQLSFTSLSNSSYKSNQTPDESVSASAPNSPTIGPIMTLTSPMNSPVSTLAPEVLYGDPTTDSGEEIRFAVELCRLKNLPGLYIVDIKRMKGNLWAYKFLYHTLLDKLDLKGKGGYLTIGTSGGIMP</sequence>
<proteinExistence type="predicted"/>
<protein>
    <submittedName>
        <fullName evidence="1">4395_t:CDS:1</fullName>
    </submittedName>
</protein>
<feature type="non-terminal residue" evidence="1">
    <location>
        <position position="1"/>
    </location>
</feature>